<dbReference type="EMBL" id="ATIT01000068">
    <property type="protein sequence ID" value="EPI13980.1"/>
    <property type="molecule type" value="Genomic_DNA"/>
</dbReference>
<dbReference type="InterPro" id="IPR036634">
    <property type="entry name" value="PRD_sf"/>
</dbReference>
<evidence type="ECO:0000313" key="7">
    <source>
        <dbReference type="Proteomes" id="UP000014622"/>
    </source>
</evidence>
<feature type="domain" description="PRD" evidence="5">
    <location>
        <begin position="188"/>
        <end position="299"/>
    </location>
</feature>
<gene>
    <name evidence="6" type="ORF">D356_00966</name>
</gene>
<dbReference type="Gene3D" id="1.10.10.10">
    <property type="entry name" value="Winged helix-like DNA-binding domain superfamily/Winged helix DNA-binding domain"/>
    <property type="match status" value="2"/>
</dbReference>
<dbReference type="Gene3D" id="3.40.930.10">
    <property type="entry name" value="Mannitol-specific EII, Chain A"/>
    <property type="match status" value="1"/>
</dbReference>
<dbReference type="PROSITE" id="PS51094">
    <property type="entry name" value="PTS_EIIA_TYPE_2"/>
    <property type="match status" value="1"/>
</dbReference>
<dbReference type="InterPro" id="IPR016152">
    <property type="entry name" value="PTrfase/Anion_transptr"/>
</dbReference>
<keyword evidence="3" id="KW-0804">Transcription</keyword>
<comment type="caution">
    <text evidence="6">The sequence shown here is derived from an EMBL/GenBank/DDBJ whole genome shotgun (WGS) entry which is preliminary data.</text>
</comment>
<evidence type="ECO:0000259" key="4">
    <source>
        <dbReference type="PROSITE" id="PS51094"/>
    </source>
</evidence>
<dbReference type="SUPFAM" id="SSF46785">
    <property type="entry name" value="Winged helix' DNA-binding domain"/>
    <property type="match status" value="1"/>
</dbReference>
<organism evidence="6 7">
    <name type="scientific">Enterococcus faecium SD2A-2</name>
    <dbReference type="NCBI Taxonomy" id="1244154"/>
    <lineage>
        <taxon>Bacteria</taxon>
        <taxon>Bacillati</taxon>
        <taxon>Bacillota</taxon>
        <taxon>Bacilli</taxon>
        <taxon>Lactobacillales</taxon>
        <taxon>Enterococcaceae</taxon>
        <taxon>Enterococcus</taxon>
    </lineage>
</organism>
<evidence type="ECO:0000313" key="6">
    <source>
        <dbReference type="EMBL" id="EPI13980.1"/>
    </source>
</evidence>
<name>A0AB73AAV7_ENTFC</name>
<dbReference type="PANTHER" id="PTHR30185:SF18">
    <property type="entry name" value="TRANSCRIPTIONAL REGULATOR MTLR"/>
    <property type="match status" value="1"/>
</dbReference>
<evidence type="ECO:0000259" key="5">
    <source>
        <dbReference type="PROSITE" id="PS51372"/>
    </source>
</evidence>
<dbReference type="Pfam" id="PF00874">
    <property type="entry name" value="PRD"/>
    <property type="match status" value="2"/>
</dbReference>
<dbReference type="InterPro" id="IPR013196">
    <property type="entry name" value="HTH_11"/>
</dbReference>
<dbReference type="AlphaFoldDB" id="A0AB73AAV7"/>
<accession>A0AB73AAV7</accession>
<evidence type="ECO:0000256" key="2">
    <source>
        <dbReference type="ARBA" id="ARBA00023015"/>
    </source>
</evidence>
<proteinExistence type="predicted"/>
<feature type="domain" description="PTS EIIA type-2" evidence="4">
    <location>
        <begin position="511"/>
        <end position="652"/>
    </location>
</feature>
<dbReference type="CDD" id="cd05568">
    <property type="entry name" value="PTS_IIB_bgl_like"/>
    <property type="match status" value="1"/>
</dbReference>
<dbReference type="Gene3D" id="1.10.1790.10">
    <property type="entry name" value="PRD domain"/>
    <property type="match status" value="2"/>
</dbReference>
<dbReference type="InterPro" id="IPR036390">
    <property type="entry name" value="WH_DNA-bd_sf"/>
</dbReference>
<dbReference type="Gene3D" id="3.40.50.2300">
    <property type="match status" value="1"/>
</dbReference>
<evidence type="ECO:0000256" key="1">
    <source>
        <dbReference type="ARBA" id="ARBA00022737"/>
    </source>
</evidence>
<dbReference type="InterPro" id="IPR002178">
    <property type="entry name" value="PTS_EIIA_type-2_dom"/>
</dbReference>
<keyword evidence="1" id="KW-0677">Repeat</keyword>
<dbReference type="PROSITE" id="PS51372">
    <property type="entry name" value="PRD_2"/>
    <property type="match status" value="2"/>
</dbReference>
<dbReference type="InterPro" id="IPR050661">
    <property type="entry name" value="BglG_antiterminators"/>
</dbReference>
<reference evidence="6 7" key="1">
    <citation type="submission" date="2013-06" db="EMBL/GenBank/DDBJ databases">
        <authorList>
            <person name="Weinstock G."/>
            <person name="Sodergren E."/>
            <person name="Lobos E.A."/>
            <person name="Fulton L."/>
            <person name="Fulton R."/>
            <person name="Courtney L."/>
            <person name="Fronick C."/>
            <person name="O'Laughlin M."/>
            <person name="Godfrey J."/>
            <person name="Wilson R.M."/>
            <person name="Miner T."/>
            <person name="Farmer C."/>
            <person name="Delehaunty K."/>
            <person name="Cordes M."/>
            <person name="Minx P."/>
            <person name="Tomlinson C."/>
            <person name="Chen J."/>
            <person name="Wollam A."/>
            <person name="Pepin K.H."/>
            <person name="Bhonagiri V."/>
            <person name="Zhang X."/>
            <person name="Warren W."/>
            <person name="Mitreva M."/>
            <person name="Mardis E.R."/>
            <person name="Wilson R.K."/>
        </authorList>
    </citation>
    <scope>NUCLEOTIDE SEQUENCE [LARGE SCALE GENOMIC DNA]</scope>
    <source>
        <strain evidence="6 7">SD2A-2</strain>
    </source>
</reference>
<dbReference type="SUPFAM" id="SSF55804">
    <property type="entry name" value="Phoshotransferase/anion transport protein"/>
    <property type="match status" value="1"/>
</dbReference>
<dbReference type="InterPro" id="IPR011608">
    <property type="entry name" value="PRD"/>
</dbReference>
<dbReference type="Pfam" id="PF00359">
    <property type="entry name" value="PTS_EIIA_2"/>
    <property type="match status" value="1"/>
</dbReference>
<protein>
    <submittedName>
        <fullName evidence="6">HTH domain protein</fullName>
    </submittedName>
</protein>
<dbReference type="PANTHER" id="PTHR30185">
    <property type="entry name" value="CRYPTIC BETA-GLUCOSIDE BGL OPERON ANTITERMINATOR"/>
    <property type="match status" value="1"/>
</dbReference>
<dbReference type="InterPro" id="IPR036388">
    <property type="entry name" value="WH-like_DNA-bd_sf"/>
</dbReference>
<sequence length="653" mass="76907">MIDFLFGREFLLIMNQRQQSLIYQLIETNNYITIKKLAEHFHVSERTVHSDLNVIETWFRDKQLPLMIERKKGTGILLNGLPHEKEQLKRVLNEEAQTEMDKNQLRQLLIFHLLVAKDGFSLEELSEKLYVGKRTIRKELTELKSFFEYHHLQLVSKTKVGTFLKGDEQEKRQLLVKTLRNMQKEDPQIPSLKEFFAKDTLKVIQHTLKEVFYENHLEQPGGLASVEIHIYFMLERMKQYQKVKLSKDENEVVEHTQAQQLSSQILAKLATIYPIEFSPDEINYLALRIANLFTNSQAATRFQKESSTLADHLIVQVEQFLGYSLKEDQLLKQNLRSHLSSTYFRLHYGLQISNPLTKNVFSTYTQLFLVLQLILEDYFEKENFYVPQDETAYLTIHFQAAIERHKHQKSKRYQTVLVSEYSKAMATFLEARLNRELPELTIIDLIEYKPELEREDFPPVDFILTTLPFKYENIPVIEISPMITETDLAYLTKYMLEHVPIKKKKTFDLASFTHLFVIFPQLEWTDPVDILNFMGNVLVEHHYVEPEFVDSVLERDRHASTRVAPFVTIPHGNPLYVKHSMISIATMKEPVLWHGEQIRIVLLLAIKRKDLKHAEFKKIFSVIHYLEKQPEQMAQLMQSNHPLEILTLLSSYE</sequence>
<dbReference type="Proteomes" id="UP000014622">
    <property type="component" value="Unassembled WGS sequence"/>
</dbReference>
<keyword evidence="2" id="KW-0805">Transcription regulation</keyword>
<dbReference type="SUPFAM" id="SSF63520">
    <property type="entry name" value="PTS-regulatory domain, PRD"/>
    <property type="match status" value="2"/>
</dbReference>
<dbReference type="Pfam" id="PF08279">
    <property type="entry name" value="HTH_11"/>
    <property type="match status" value="1"/>
</dbReference>
<feature type="domain" description="PRD" evidence="5">
    <location>
        <begin position="301"/>
        <end position="408"/>
    </location>
</feature>
<evidence type="ECO:0000256" key="3">
    <source>
        <dbReference type="ARBA" id="ARBA00023163"/>
    </source>
</evidence>
<dbReference type="GO" id="GO:0006355">
    <property type="term" value="P:regulation of DNA-templated transcription"/>
    <property type="evidence" value="ECO:0007669"/>
    <property type="project" value="InterPro"/>
</dbReference>